<feature type="transmembrane region" description="Helical" evidence="1">
    <location>
        <begin position="12"/>
        <end position="37"/>
    </location>
</feature>
<proteinExistence type="predicted"/>
<evidence type="ECO:0000256" key="1">
    <source>
        <dbReference type="SAM" id="Phobius"/>
    </source>
</evidence>
<organism evidence="2 3">
    <name type="scientific">Nonomuraea indica</name>
    <dbReference type="NCBI Taxonomy" id="1581193"/>
    <lineage>
        <taxon>Bacteria</taxon>
        <taxon>Bacillati</taxon>
        <taxon>Actinomycetota</taxon>
        <taxon>Actinomycetes</taxon>
        <taxon>Streptosporangiales</taxon>
        <taxon>Streptosporangiaceae</taxon>
        <taxon>Nonomuraea</taxon>
    </lineage>
</organism>
<sequence>MADEPARPRRLTVYAEAAAVLALIVAVVGVVVAVLAFEHDKEVATDKPGARPVVTVTQYVPNADPQEPDGSSPSGFWGVAGTVILTVLTGALSSFLVYLAWEELIISDVIVSLITAAVAGAHAFVLSFLGITLIWAIIIAVMFAAIGFFADVLSS</sequence>
<comment type="caution">
    <text evidence="2">The sequence shown here is derived from an EMBL/GenBank/DDBJ whole genome shotgun (WGS) entry which is preliminary data.</text>
</comment>
<dbReference type="Proteomes" id="UP001612928">
    <property type="component" value="Unassembled WGS sequence"/>
</dbReference>
<keyword evidence="1" id="KW-1133">Transmembrane helix</keyword>
<keyword evidence="3" id="KW-1185">Reference proteome</keyword>
<keyword evidence="1" id="KW-0812">Transmembrane</keyword>
<dbReference type="EMBL" id="JBITMB010000001">
    <property type="protein sequence ID" value="MFI7438718.1"/>
    <property type="molecule type" value="Genomic_DNA"/>
</dbReference>
<feature type="transmembrane region" description="Helical" evidence="1">
    <location>
        <begin position="105"/>
        <end position="125"/>
    </location>
</feature>
<dbReference type="RefSeq" id="WP_397018247.1">
    <property type="nucleotide sequence ID" value="NZ_JBITMB010000001.1"/>
</dbReference>
<feature type="transmembrane region" description="Helical" evidence="1">
    <location>
        <begin position="131"/>
        <end position="153"/>
    </location>
</feature>
<gene>
    <name evidence="2" type="ORF">ACIBP5_01985</name>
</gene>
<feature type="transmembrane region" description="Helical" evidence="1">
    <location>
        <begin position="75"/>
        <end position="98"/>
    </location>
</feature>
<protein>
    <submittedName>
        <fullName evidence="2">Uncharacterized protein</fullName>
    </submittedName>
</protein>
<reference evidence="2 3" key="1">
    <citation type="submission" date="2024-10" db="EMBL/GenBank/DDBJ databases">
        <title>The Natural Products Discovery Center: Release of the First 8490 Sequenced Strains for Exploring Actinobacteria Biosynthetic Diversity.</title>
        <authorList>
            <person name="Kalkreuter E."/>
            <person name="Kautsar S.A."/>
            <person name="Yang D."/>
            <person name="Bader C.D."/>
            <person name="Teijaro C.N."/>
            <person name="Fluegel L."/>
            <person name="Davis C.M."/>
            <person name="Simpson J.R."/>
            <person name="Lauterbach L."/>
            <person name="Steele A.D."/>
            <person name="Gui C."/>
            <person name="Meng S."/>
            <person name="Li G."/>
            <person name="Viehrig K."/>
            <person name="Ye F."/>
            <person name="Su P."/>
            <person name="Kiefer A.F."/>
            <person name="Nichols A."/>
            <person name="Cepeda A.J."/>
            <person name="Yan W."/>
            <person name="Fan B."/>
            <person name="Jiang Y."/>
            <person name="Adhikari A."/>
            <person name="Zheng C.-J."/>
            <person name="Schuster L."/>
            <person name="Cowan T.M."/>
            <person name="Smanski M.J."/>
            <person name="Chevrette M.G."/>
            <person name="De Carvalho L.P.S."/>
            <person name="Shen B."/>
        </authorList>
    </citation>
    <scope>NUCLEOTIDE SEQUENCE [LARGE SCALE GENOMIC DNA]</scope>
    <source>
        <strain evidence="2 3">NPDC049503</strain>
    </source>
</reference>
<evidence type="ECO:0000313" key="2">
    <source>
        <dbReference type="EMBL" id="MFI7438718.1"/>
    </source>
</evidence>
<accession>A0ABW7ZX23</accession>
<evidence type="ECO:0000313" key="3">
    <source>
        <dbReference type="Proteomes" id="UP001612928"/>
    </source>
</evidence>
<keyword evidence="1" id="KW-0472">Membrane</keyword>
<name>A0ABW7ZX23_9ACTN</name>